<evidence type="ECO:0000256" key="3">
    <source>
        <dbReference type="ARBA" id="ARBA00022448"/>
    </source>
</evidence>
<evidence type="ECO:0000256" key="6">
    <source>
        <dbReference type="ARBA" id="ARBA00022989"/>
    </source>
</evidence>
<dbReference type="GO" id="GO:0022857">
    <property type="term" value="F:transmembrane transporter activity"/>
    <property type="evidence" value="ECO:0007669"/>
    <property type="project" value="InterPro"/>
</dbReference>
<dbReference type="PANTHER" id="PTHR30472">
    <property type="entry name" value="FERRIC ENTEROBACTIN TRANSPORT SYSTEM PERMEASE PROTEIN"/>
    <property type="match status" value="1"/>
</dbReference>
<keyword evidence="10" id="KW-1185">Reference proteome</keyword>
<dbReference type="EMBL" id="CP051680">
    <property type="protein sequence ID" value="QJD85907.1"/>
    <property type="molecule type" value="Genomic_DNA"/>
</dbReference>
<feature type="transmembrane region" description="Helical" evidence="8">
    <location>
        <begin position="281"/>
        <end position="303"/>
    </location>
</feature>
<accession>A0A7Z2VMT9</accession>
<protein>
    <submittedName>
        <fullName evidence="9">Iron ABC transporter permease</fullName>
    </submittedName>
</protein>
<keyword evidence="7 8" id="KW-0472">Membrane</keyword>
<evidence type="ECO:0000256" key="2">
    <source>
        <dbReference type="ARBA" id="ARBA00007935"/>
    </source>
</evidence>
<comment type="subcellular location">
    <subcellularLocation>
        <location evidence="1">Cell membrane</location>
        <topology evidence="1">Multi-pass membrane protein</topology>
    </subcellularLocation>
</comment>
<dbReference type="Pfam" id="PF01032">
    <property type="entry name" value="FecCD"/>
    <property type="match status" value="1"/>
</dbReference>
<dbReference type="FunFam" id="1.10.3470.10:FF:000001">
    <property type="entry name" value="Vitamin B12 ABC transporter permease BtuC"/>
    <property type="match status" value="1"/>
</dbReference>
<dbReference type="GO" id="GO:0005886">
    <property type="term" value="C:plasma membrane"/>
    <property type="evidence" value="ECO:0007669"/>
    <property type="project" value="UniProtKB-SubCell"/>
</dbReference>
<dbReference type="GO" id="GO:0033214">
    <property type="term" value="P:siderophore-iron import into cell"/>
    <property type="evidence" value="ECO:0007669"/>
    <property type="project" value="TreeGrafter"/>
</dbReference>
<feature type="transmembrane region" description="Helical" evidence="8">
    <location>
        <begin position="309"/>
        <end position="327"/>
    </location>
</feature>
<evidence type="ECO:0000256" key="1">
    <source>
        <dbReference type="ARBA" id="ARBA00004651"/>
    </source>
</evidence>
<dbReference type="PANTHER" id="PTHR30472:SF30">
    <property type="entry name" value="IRON-UPTAKE SYSTEM PERMEASE PROTEIN FEUB"/>
    <property type="match status" value="1"/>
</dbReference>
<evidence type="ECO:0000256" key="8">
    <source>
        <dbReference type="SAM" id="Phobius"/>
    </source>
</evidence>
<keyword evidence="6 8" id="KW-1133">Transmembrane helix</keyword>
<dbReference type="RefSeq" id="WP_169282159.1">
    <property type="nucleotide sequence ID" value="NZ_CP051680.1"/>
</dbReference>
<feature type="transmembrane region" description="Helical" evidence="8">
    <location>
        <begin position="12"/>
        <end position="29"/>
    </location>
</feature>
<keyword evidence="3" id="KW-0813">Transport</keyword>
<evidence type="ECO:0000313" key="10">
    <source>
        <dbReference type="Proteomes" id="UP000502248"/>
    </source>
</evidence>
<organism evidence="9 10">
    <name type="scientific">Cohnella herbarum</name>
    <dbReference type="NCBI Taxonomy" id="2728023"/>
    <lineage>
        <taxon>Bacteria</taxon>
        <taxon>Bacillati</taxon>
        <taxon>Bacillota</taxon>
        <taxon>Bacilli</taxon>
        <taxon>Bacillales</taxon>
        <taxon>Paenibacillaceae</taxon>
        <taxon>Cohnella</taxon>
    </lineage>
</organism>
<dbReference type="AlphaFoldDB" id="A0A7Z2VMT9"/>
<name>A0A7Z2VMT9_9BACL</name>
<gene>
    <name evidence="9" type="ORF">HH215_23825</name>
</gene>
<feature type="transmembrane region" description="Helical" evidence="8">
    <location>
        <begin position="62"/>
        <end position="82"/>
    </location>
</feature>
<feature type="transmembrane region" description="Helical" evidence="8">
    <location>
        <begin position="152"/>
        <end position="174"/>
    </location>
</feature>
<feature type="transmembrane region" description="Helical" evidence="8">
    <location>
        <begin position="94"/>
        <end position="115"/>
    </location>
</feature>
<keyword evidence="5 8" id="KW-0812">Transmembrane</keyword>
<evidence type="ECO:0000313" key="9">
    <source>
        <dbReference type="EMBL" id="QJD85907.1"/>
    </source>
</evidence>
<reference evidence="9 10" key="1">
    <citation type="submission" date="2020-04" db="EMBL/GenBank/DDBJ databases">
        <title>Genome sequencing of novel species.</title>
        <authorList>
            <person name="Heo J."/>
            <person name="Kim S.-J."/>
            <person name="Kim J.-S."/>
            <person name="Hong S.-B."/>
            <person name="Kwon S.-W."/>
        </authorList>
    </citation>
    <scope>NUCLEOTIDE SEQUENCE [LARGE SCALE GENOMIC DNA]</scope>
    <source>
        <strain evidence="9 10">MFER-1</strain>
    </source>
</reference>
<feature type="transmembrane region" description="Helical" evidence="8">
    <location>
        <begin position="255"/>
        <end position="274"/>
    </location>
</feature>
<evidence type="ECO:0000256" key="7">
    <source>
        <dbReference type="ARBA" id="ARBA00023136"/>
    </source>
</evidence>
<feature type="transmembrane region" description="Helical" evidence="8">
    <location>
        <begin position="121"/>
        <end position="140"/>
    </location>
</feature>
<evidence type="ECO:0000256" key="5">
    <source>
        <dbReference type="ARBA" id="ARBA00022692"/>
    </source>
</evidence>
<feature type="transmembrane region" description="Helical" evidence="8">
    <location>
        <begin position="194"/>
        <end position="218"/>
    </location>
</feature>
<sequence>MRAFDGKRSVGIFGLGILLIAITAIVSIMNGTKTISYGSVWDAFFYYDSDNLDHVIIRTSRIPRVIGALFIGAFLAVSGALMQGMTRNYLASPSIMGVTDGSVFVITLCMVFLPGLSSMSLIMYSLLGSAVGACLVFGLARLLPGGFSPITLAILGTIIGTFLGGVSAALSTYFQVSQNISFWFNARLYQMDPAVIKLSVPFAIVGLAIAMIVSRGVTALSLGDDMARGLGMNILWIKGLTMLSVVILTGISVAIAGKIAFVGLIVPHITRYLVGQDYKRIVPFAALIGGLFLAWCDLISRFLNHPFETPIGVVTALFGVPFFLYLVKTRGGGKVD</sequence>
<comment type="similarity">
    <text evidence="2">Belongs to the binding-protein-dependent transport system permease family. FecCD subfamily.</text>
</comment>
<dbReference type="CDD" id="cd06550">
    <property type="entry name" value="TM_ABC_iron-siderophores_like"/>
    <property type="match status" value="1"/>
</dbReference>
<dbReference type="InterPro" id="IPR037294">
    <property type="entry name" value="ABC_BtuC-like"/>
</dbReference>
<dbReference type="Gene3D" id="1.10.3470.10">
    <property type="entry name" value="ABC transporter involved in vitamin B12 uptake, BtuC"/>
    <property type="match status" value="1"/>
</dbReference>
<dbReference type="Proteomes" id="UP000502248">
    <property type="component" value="Chromosome"/>
</dbReference>
<dbReference type="SUPFAM" id="SSF81345">
    <property type="entry name" value="ABC transporter involved in vitamin B12 uptake, BtuC"/>
    <property type="match status" value="1"/>
</dbReference>
<proteinExistence type="inferred from homology"/>
<keyword evidence="4" id="KW-1003">Cell membrane</keyword>
<dbReference type="KEGG" id="cheb:HH215_23825"/>
<dbReference type="InterPro" id="IPR000522">
    <property type="entry name" value="ABC_transptr_permease_BtuC"/>
</dbReference>
<evidence type="ECO:0000256" key="4">
    <source>
        <dbReference type="ARBA" id="ARBA00022475"/>
    </source>
</evidence>